<keyword evidence="3" id="KW-1185">Reference proteome</keyword>
<keyword evidence="1" id="KW-0732">Signal</keyword>
<name>A0ABR3UI39_9PLEO</name>
<dbReference type="Proteomes" id="UP001578633">
    <property type="component" value="Chromosome 5"/>
</dbReference>
<protein>
    <submittedName>
        <fullName evidence="2">Uncharacterized protein</fullName>
    </submittedName>
</protein>
<feature type="signal peptide" evidence="1">
    <location>
        <begin position="1"/>
        <end position="18"/>
    </location>
</feature>
<dbReference type="GeneID" id="96086443"/>
<reference evidence="2 3" key="1">
    <citation type="submission" date="2024-09" db="EMBL/GenBank/DDBJ databases">
        <title>T2T genomes of carrot and Alternaria dauci and their utility for understanding host-pathogen interaction during carrot leaf blight disease.</title>
        <authorList>
            <person name="Liu W."/>
            <person name="Xu S."/>
            <person name="Ou C."/>
            <person name="Liu X."/>
            <person name="Zhuang F."/>
            <person name="Deng X.W."/>
        </authorList>
    </citation>
    <scope>NUCLEOTIDE SEQUENCE [LARGE SCALE GENOMIC DNA]</scope>
    <source>
        <strain evidence="2 3">A2016</strain>
    </source>
</reference>
<gene>
    <name evidence="2" type="ORF">ACET3X_006121</name>
</gene>
<sequence>MFFTHLILASLTLATALANHQFHALKPHAFDKRQEYKPDTYTCGFGETCEESCGAGSLLCSDEATFLCYNPGQEDTCCEPGSADSWGCPGGDYCLVEGYCCPKEVDPQACALEFGVTLPADFVGPTATPGISNITTPVIAPTSGIIRPTSASTGLPEFTGAASLSTVAGGNGLLYAVLVMVGNLF</sequence>
<accession>A0ABR3UI39</accession>
<evidence type="ECO:0000313" key="2">
    <source>
        <dbReference type="EMBL" id="KAL1795897.1"/>
    </source>
</evidence>
<organism evidence="2 3">
    <name type="scientific">Alternaria dauci</name>
    <dbReference type="NCBI Taxonomy" id="48095"/>
    <lineage>
        <taxon>Eukaryota</taxon>
        <taxon>Fungi</taxon>
        <taxon>Dikarya</taxon>
        <taxon>Ascomycota</taxon>
        <taxon>Pezizomycotina</taxon>
        <taxon>Dothideomycetes</taxon>
        <taxon>Pleosporomycetidae</taxon>
        <taxon>Pleosporales</taxon>
        <taxon>Pleosporineae</taxon>
        <taxon>Pleosporaceae</taxon>
        <taxon>Alternaria</taxon>
        <taxon>Alternaria sect. Porri</taxon>
    </lineage>
</organism>
<proteinExistence type="predicted"/>
<dbReference type="RefSeq" id="XP_069306481.1">
    <property type="nucleotide sequence ID" value="XM_069452297.1"/>
</dbReference>
<evidence type="ECO:0000256" key="1">
    <source>
        <dbReference type="SAM" id="SignalP"/>
    </source>
</evidence>
<feature type="chain" id="PRO_5046853984" evidence="1">
    <location>
        <begin position="19"/>
        <end position="185"/>
    </location>
</feature>
<comment type="caution">
    <text evidence="2">The sequence shown here is derived from an EMBL/GenBank/DDBJ whole genome shotgun (WGS) entry which is preliminary data.</text>
</comment>
<dbReference type="EMBL" id="JBHGVX010000005">
    <property type="protein sequence ID" value="KAL1795897.1"/>
    <property type="molecule type" value="Genomic_DNA"/>
</dbReference>
<evidence type="ECO:0000313" key="3">
    <source>
        <dbReference type="Proteomes" id="UP001578633"/>
    </source>
</evidence>